<name>A0A368MWP9_9FLAO</name>
<proteinExistence type="predicted"/>
<reference evidence="6 7" key="1">
    <citation type="submission" date="2018-07" db="EMBL/GenBank/DDBJ databases">
        <title>Chryseobacterium lacus sp. nov., isolated from lake water.</title>
        <authorList>
            <person name="Li C.-M."/>
        </authorList>
    </citation>
    <scope>NUCLEOTIDE SEQUENCE [LARGE SCALE GENOMIC DNA]</scope>
    <source>
        <strain evidence="6 7">YLOS41</strain>
    </source>
</reference>
<dbReference type="OrthoDB" id="662756at2"/>
<evidence type="ECO:0000313" key="7">
    <source>
        <dbReference type="Proteomes" id="UP000252172"/>
    </source>
</evidence>
<dbReference type="Pfam" id="PF10531">
    <property type="entry name" value="SLBB"/>
    <property type="match status" value="1"/>
</dbReference>
<dbReference type="InterPro" id="IPR003715">
    <property type="entry name" value="Poly_export_N"/>
</dbReference>
<dbReference type="PANTHER" id="PTHR33619:SF3">
    <property type="entry name" value="POLYSACCHARIDE EXPORT PROTEIN GFCE-RELATED"/>
    <property type="match status" value="1"/>
</dbReference>
<dbReference type="PANTHER" id="PTHR33619">
    <property type="entry name" value="POLYSACCHARIDE EXPORT PROTEIN GFCE-RELATED"/>
    <property type="match status" value="1"/>
</dbReference>
<dbReference type="GO" id="GO:0015159">
    <property type="term" value="F:polysaccharide transmembrane transporter activity"/>
    <property type="evidence" value="ECO:0007669"/>
    <property type="project" value="InterPro"/>
</dbReference>
<evidence type="ECO:0000256" key="1">
    <source>
        <dbReference type="ARBA" id="ARBA00022729"/>
    </source>
</evidence>
<dbReference type="Gene3D" id="3.10.560.10">
    <property type="entry name" value="Outer membrane lipoprotein wza domain like"/>
    <property type="match status" value="1"/>
</dbReference>
<evidence type="ECO:0000313" key="5">
    <source>
        <dbReference type="EMBL" id="RCU42104.1"/>
    </source>
</evidence>
<evidence type="ECO:0000259" key="3">
    <source>
        <dbReference type="Pfam" id="PF02563"/>
    </source>
</evidence>
<accession>A0A368MWP9</accession>
<feature type="transmembrane region" description="Helical" evidence="2">
    <location>
        <begin position="247"/>
        <end position="266"/>
    </location>
</feature>
<feature type="domain" description="Polysaccharide export protein N-terminal" evidence="3">
    <location>
        <begin position="47"/>
        <end position="145"/>
    </location>
</feature>
<gene>
    <name evidence="6" type="ORF">DQ356_07110</name>
    <name evidence="5" type="ORF">DQ356_11025</name>
</gene>
<sequence>MKHYISLFVIAFSSALLLFSCKPKENMVYLEHQRQQYEQQVQQAVYQGSRLQEGDLLDIKVTAYDEYAVRPFNLHSMNMATSSGNAINNQAAQTAPQGYLVDRDGNIVFPVIGTIFVKGMTKEQLRADLEKRLLQYLTDPLVTIRQLNFNVTVLGEVKQPGQYTSPTEKVTLFQAIGLAGDMTDFAERTKVTLIRNEDGVEQTHVLDFTDKNLVSSPYYYLRQNDVLYVQPDEIKKRSANVDPNRNLYFQIGGIAISVATLIITLTR</sequence>
<dbReference type="InterPro" id="IPR019554">
    <property type="entry name" value="Soluble_ligand-bd"/>
</dbReference>
<keyword evidence="2" id="KW-1133">Transmembrane helix</keyword>
<dbReference type="PROSITE" id="PS51257">
    <property type="entry name" value="PROKAR_LIPOPROTEIN"/>
    <property type="match status" value="1"/>
</dbReference>
<keyword evidence="2" id="KW-0472">Membrane</keyword>
<dbReference type="Proteomes" id="UP000252172">
    <property type="component" value="Unassembled WGS sequence"/>
</dbReference>
<dbReference type="InterPro" id="IPR049712">
    <property type="entry name" value="Poly_export"/>
</dbReference>
<dbReference type="EMBL" id="QPIE01000005">
    <property type="protein sequence ID" value="RCU42588.1"/>
    <property type="molecule type" value="Genomic_DNA"/>
</dbReference>
<dbReference type="Pfam" id="PF02563">
    <property type="entry name" value="Poly_export"/>
    <property type="match status" value="1"/>
</dbReference>
<evidence type="ECO:0000313" key="6">
    <source>
        <dbReference type="EMBL" id="RCU42588.1"/>
    </source>
</evidence>
<feature type="domain" description="Soluble ligand binding" evidence="4">
    <location>
        <begin position="151"/>
        <end position="196"/>
    </location>
</feature>
<evidence type="ECO:0000256" key="2">
    <source>
        <dbReference type="SAM" id="Phobius"/>
    </source>
</evidence>
<evidence type="ECO:0000259" key="4">
    <source>
        <dbReference type="Pfam" id="PF10531"/>
    </source>
</evidence>
<dbReference type="EMBL" id="QPIE01000012">
    <property type="protein sequence ID" value="RCU42104.1"/>
    <property type="molecule type" value="Genomic_DNA"/>
</dbReference>
<keyword evidence="1" id="KW-0732">Signal</keyword>
<organism evidence="6 7">
    <name type="scientific">Chryseobacterium lacus</name>
    <dbReference type="NCBI Taxonomy" id="2058346"/>
    <lineage>
        <taxon>Bacteria</taxon>
        <taxon>Pseudomonadati</taxon>
        <taxon>Bacteroidota</taxon>
        <taxon>Flavobacteriia</taxon>
        <taxon>Flavobacteriales</taxon>
        <taxon>Weeksellaceae</taxon>
        <taxon>Chryseobacterium group</taxon>
        <taxon>Chryseobacterium</taxon>
    </lineage>
</organism>
<dbReference type="AlphaFoldDB" id="A0A368MWP9"/>
<comment type="caution">
    <text evidence="6">The sequence shown here is derived from an EMBL/GenBank/DDBJ whole genome shotgun (WGS) entry which is preliminary data.</text>
</comment>
<keyword evidence="2" id="KW-0812">Transmembrane</keyword>
<keyword evidence="7" id="KW-1185">Reference proteome</keyword>
<protein>
    <submittedName>
        <fullName evidence="6">Polysaccharide export protein</fullName>
    </submittedName>
</protein>